<keyword evidence="2 14" id="KW-0963">Cytoplasm</keyword>
<evidence type="ECO:0000256" key="10">
    <source>
        <dbReference type="ARBA" id="ARBA00022917"/>
    </source>
</evidence>
<dbReference type="AlphaFoldDB" id="A0A3D4S719"/>
<dbReference type="InterPro" id="IPR018163">
    <property type="entry name" value="Thr/Ala-tRNA-synth_IIc_edit"/>
</dbReference>
<reference evidence="16 17" key="1">
    <citation type="journal article" date="2018" name="Nat. Biotechnol.">
        <title>A standardized bacterial taxonomy based on genome phylogeny substantially revises the tree of life.</title>
        <authorList>
            <person name="Parks D.H."/>
            <person name="Chuvochina M."/>
            <person name="Waite D.W."/>
            <person name="Rinke C."/>
            <person name="Skarshewski A."/>
            <person name="Chaumeil P.A."/>
            <person name="Hugenholtz P."/>
        </authorList>
    </citation>
    <scope>NUCLEOTIDE SEQUENCE [LARGE SCALE GENOMIC DNA]</scope>
    <source>
        <strain evidence="16">UBA11306</strain>
    </source>
</reference>
<dbReference type="InterPro" id="IPR002318">
    <property type="entry name" value="Ala-tRNA-lgiase_IIc"/>
</dbReference>
<dbReference type="GO" id="GO:0000049">
    <property type="term" value="F:tRNA binding"/>
    <property type="evidence" value="ECO:0007669"/>
    <property type="project" value="UniProtKB-KW"/>
</dbReference>
<dbReference type="InterPro" id="IPR009000">
    <property type="entry name" value="Transl_B-barrel_sf"/>
</dbReference>
<dbReference type="FunFam" id="3.10.310.40:FF:000001">
    <property type="entry name" value="Alanine--tRNA ligase"/>
    <property type="match status" value="1"/>
</dbReference>
<dbReference type="Gene3D" id="3.30.980.10">
    <property type="entry name" value="Threonyl-trna Synthetase, Chain A, domain 2"/>
    <property type="match status" value="1"/>
</dbReference>
<dbReference type="GO" id="GO:0140096">
    <property type="term" value="F:catalytic activity, acting on a protein"/>
    <property type="evidence" value="ECO:0007669"/>
    <property type="project" value="UniProtKB-ARBA"/>
</dbReference>
<dbReference type="FunFam" id="3.30.54.20:FF:000001">
    <property type="entry name" value="Alanine--tRNA ligase"/>
    <property type="match status" value="1"/>
</dbReference>
<organism evidence="16 17">
    <name type="scientific">Bavariicoccus seileri</name>
    <dbReference type="NCBI Taxonomy" id="549685"/>
    <lineage>
        <taxon>Bacteria</taxon>
        <taxon>Bacillati</taxon>
        <taxon>Bacillota</taxon>
        <taxon>Bacilli</taxon>
        <taxon>Lactobacillales</taxon>
        <taxon>Enterococcaceae</taxon>
        <taxon>Bavariicoccus</taxon>
    </lineage>
</organism>
<dbReference type="SMART" id="SM00863">
    <property type="entry name" value="tRNA_SAD"/>
    <property type="match status" value="1"/>
</dbReference>
<keyword evidence="6 14" id="KW-0547">Nucleotide-binding</keyword>
<evidence type="ECO:0000256" key="8">
    <source>
        <dbReference type="ARBA" id="ARBA00022840"/>
    </source>
</evidence>
<keyword evidence="11 14" id="KW-0030">Aminoacyl-tRNA synthetase</keyword>
<evidence type="ECO:0000256" key="4">
    <source>
        <dbReference type="ARBA" id="ARBA00022598"/>
    </source>
</evidence>
<dbReference type="HAMAP" id="MF_00036_B">
    <property type="entry name" value="Ala_tRNA_synth_B"/>
    <property type="match status" value="1"/>
</dbReference>
<dbReference type="GO" id="GO:0004813">
    <property type="term" value="F:alanine-tRNA ligase activity"/>
    <property type="evidence" value="ECO:0007669"/>
    <property type="project" value="UniProtKB-UniRule"/>
</dbReference>
<dbReference type="PRINTS" id="PR00980">
    <property type="entry name" value="TRNASYNTHALA"/>
</dbReference>
<dbReference type="EC" id="6.1.1.7" evidence="14"/>
<dbReference type="SUPFAM" id="SSF101353">
    <property type="entry name" value="Putative anticodon-binding domain of alanyl-tRNA synthetase (AlaRS)"/>
    <property type="match status" value="1"/>
</dbReference>
<dbReference type="CDD" id="cd00673">
    <property type="entry name" value="AlaRS_core"/>
    <property type="match status" value="1"/>
</dbReference>
<name>A0A3D4S719_9ENTE</name>
<dbReference type="SUPFAM" id="SSF55186">
    <property type="entry name" value="ThrRS/AlaRS common domain"/>
    <property type="match status" value="1"/>
</dbReference>
<keyword evidence="5 14" id="KW-0479">Metal-binding</keyword>
<dbReference type="EMBL" id="DQHO01000022">
    <property type="protein sequence ID" value="HCS93751.1"/>
    <property type="molecule type" value="Genomic_DNA"/>
</dbReference>
<dbReference type="InterPro" id="IPR045864">
    <property type="entry name" value="aa-tRNA-synth_II/BPL/LPL"/>
</dbReference>
<dbReference type="Pfam" id="PF01411">
    <property type="entry name" value="tRNA-synt_2c"/>
    <property type="match status" value="1"/>
</dbReference>
<dbReference type="Pfam" id="PF07973">
    <property type="entry name" value="tRNA_SAD"/>
    <property type="match status" value="1"/>
</dbReference>
<dbReference type="Gene3D" id="2.40.30.130">
    <property type="match status" value="1"/>
</dbReference>
<evidence type="ECO:0000256" key="11">
    <source>
        <dbReference type="ARBA" id="ARBA00023146"/>
    </source>
</evidence>
<keyword evidence="8 14" id="KW-0067">ATP-binding</keyword>
<feature type="binding site" evidence="14">
    <location>
        <position position="672"/>
    </location>
    <ligand>
        <name>Zn(2+)</name>
        <dbReference type="ChEBI" id="CHEBI:29105"/>
    </ligand>
</feature>
<evidence type="ECO:0000256" key="1">
    <source>
        <dbReference type="ARBA" id="ARBA00008226"/>
    </source>
</evidence>
<proteinExistence type="inferred from homology"/>
<dbReference type="SUPFAM" id="SSF50447">
    <property type="entry name" value="Translation proteins"/>
    <property type="match status" value="1"/>
</dbReference>
<comment type="subcellular location">
    <subcellularLocation>
        <location evidence="14">Cytoplasm</location>
    </subcellularLocation>
</comment>
<keyword evidence="9 14" id="KW-0694">RNA-binding</keyword>
<comment type="domain">
    <text evidence="14">Consists of three domains; the N-terminal catalytic domain, the editing domain and the C-terminal C-Ala domain. The editing domain removes incorrectly charged amino acids, while the C-Ala domain, along with tRNA(Ala), serves as a bridge to cooperatively bring together the editing and aminoacylation centers thus stimulating deacylation of misacylated tRNAs.</text>
</comment>
<dbReference type="GO" id="GO:0005829">
    <property type="term" value="C:cytosol"/>
    <property type="evidence" value="ECO:0007669"/>
    <property type="project" value="TreeGrafter"/>
</dbReference>
<evidence type="ECO:0000256" key="14">
    <source>
        <dbReference type="HAMAP-Rule" id="MF_00036"/>
    </source>
</evidence>
<sequence length="879" mass="97788">MLSSQEIRQRYLNYFKKLGHKVQPSASLIPINDPSLLWINSGVATMKRYFDGTETPENPRITSSQKSIRTNDIENVGYTARHHTLFEMLGNFSIGDYFKKEVIPWAWDFLTSKEEGLGLDPGKLYVTYYPEDEETKEIWIKTGVPESHIVPVEDNFWDIGQGPCGPDSEIFFDRGPEFQDLAEDDPENYPGGENERYLEIWNLVFSEFNHKSDGTYVPLPHKNVDTGMGLERVVSVLQNAPTNFETDLFLPIIQAVEAQSPIKYGESKNTDVSFKVIADHIRAVTFAIGDGALPSNEGRGYIIRRLIRRSVMHGQRLGIKDSFLSGLVKVVVKIMSGYYPELKESESFIEKVIRNEEDRFHETLNDGLTILNEKLALLKNTDKTMLSGEDAFQLYDTYGFPLELTIEYAKDEGFSVDNEGFETAMKEQQERARAARNVDASMHEQSNTLRYITVPSQFVGYSETTDHGVLKTIVSGDKLVDKADASDEVQLVFDQTPFYAEMGGQIADTGVIGSEDGTPVGRVTNVQHAPNGQNLHTVILEKKIEVGKTYVLVVDELRRRRIENNHTATHLLHQALKDVLGKHANQAGSLVAPDYLRFDFSHFGQVTDQEINQMEEIVNEKIWEAIPVLTHETTLEKAKKMGAMALFGEKYGHDVRVVDVDNWSLELCGGTHVKNTADLGLFKIVSESGIGAGVRRIEAVTSKEAYRYLTDRVELLKQVAVSLKAPTVDAVPQRLEQLKTSQKELNSALESLKAKAIHQAAETLMDQATTVGSYSLISAELPNKSIDELRTLADEWRQKKASDVLILGTSVGDKVNLLVAVSDETVKKGIKAGVLIKAISPAINGGGGGRPTLAQAGGSNPSGIKNAFDIAKKWLSDQK</sequence>
<comment type="cofactor">
    <cofactor evidence="14">
        <name>Zn(2+)</name>
        <dbReference type="ChEBI" id="CHEBI:29105"/>
    </cofactor>
    <text evidence="14">Binds 1 zinc ion per subunit.</text>
</comment>
<evidence type="ECO:0000256" key="2">
    <source>
        <dbReference type="ARBA" id="ARBA00022490"/>
    </source>
</evidence>
<dbReference type="FunFam" id="3.30.980.10:FF:000004">
    <property type="entry name" value="Alanine--tRNA ligase, cytoplasmic"/>
    <property type="match status" value="1"/>
</dbReference>
<dbReference type="FunFam" id="3.30.930.10:FF:000046">
    <property type="entry name" value="Alanine--tRNA ligase"/>
    <property type="match status" value="1"/>
</dbReference>
<dbReference type="Gene3D" id="3.30.54.20">
    <property type="match status" value="1"/>
</dbReference>
<dbReference type="PROSITE" id="PS50860">
    <property type="entry name" value="AA_TRNA_LIGASE_II_ALA"/>
    <property type="match status" value="1"/>
</dbReference>
<dbReference type="NCBIfam" id="TIGR00344">
    <property type="entry name" value="alaS"/>
    <property type="match status" value="1"/>
</dbReference>
<dbReference type="Proteomes" id="UP000262195">
    <property type="component" value="Unassembled WGS sequence"/>
</dbReference>
<evidence type="ECO:0000256" key="13">
    <source>
        <dbReference type="ARBA" id="ARBA00048300"/>
    </source>
</evidence>
<dbReference type="Gene3D" id="3.30.930.10">
    <property type="entry name" value="Bira Bifunctional Protein, Domain 2"/>
    <property type="match status" value="1"/>
</dbReference>
<dbReference type="Gene3D" id="6.10.250.550">
    <property type="match status" value="1"/>
</dbReference>
<dbReference type="PANTHER" id="PTHR11777:SF9">
    <property type="entry name" value="ALANINE--TRNA LIGASE, CYTOPLASMIC"/>
    <property type="match status" value="1"/>
</dbReference>
<accession>A0A3D4S719</accession>
<dbReference type="GO" id="GO:0002161">
    <property type="term" value="F:aminoacyl-tRNA deacylase activity"/>
    <property type="evidence" value="ECO:0007669"/>
    <property type="project" value="TreeGrafter"/>
</dbReference>
<dbReference type="InterPro" id="IPR018162">
    <property type="entry name" value="Ala-tRNA-ligase_IIc_anticod-bd"/>
</dbReference>
<keyword evidence="7 14" id="KW-0862">Zinc</keyword>
<dbReference type="STRING" id="1121105.GCA_000421665_01422"/>
<dbReference type="InterPro" id="IPR012947">
    <property type="entry name" value="tRNA_SAD"/>
</dbReference>
<evidence type="ECO:0000313" key="16">
    <source>
        <dbReference type="EMBL" id="HCS93751.1"/>
    </source>
</evidence>
<evidence type="ECO:0000256" key="7">
    <source>
        <dbReference type="ARBA" id="ARBA00022833"/>
    </source>
</evidence>
<dbReference type="InterPro" id="IPR003156">
    <property type="entry name" value="DHHA1_dom"/>
</dbReference>
<gene>
    <name evidence="14" type="primary">alaS</name>
    <name evidence="16" type="ORF">DIW15_03450</name>
</gene>
<dbReference type="SUPFAM" id="SSF55681">
    <property type="entry name" value="Class II aaRS and biotin synthetases"/>
    <property type="match status" value="1"/>
</dbReference>
<evidence type="ECO:0000256" key="6">
    <source>
        <dbReference type="ARBA" id="ARBA00022741"/>
    </source>
</evidence>
<feature type="binding site" evidence="14">
    <location>
        <position position="668"/>
    </location>
    <ligand>
        <name>Zn(2+)</name>
        <dbReference type="ChEBI" id="CHEBI:29105"/>
    </ligand>
</feature>
<dbReference type="InterPro" id="IPR023033">
    <property type="entry name" value="Ala_tRNA_ligase_euk/bac"/>
</dbReference>
<dbReference type="InterPro" id="IPR050058">
    <property type="entry name" value="Ala-tRNA_ligase"/>
</dbReference>
<keyword evidence="10 14" id="KW-0648">Protein biosynthesis</keyword>
<dbReference type="GO" id="GO:0008270">
    <property type="term" value="F:zinc ion binding"/>
    <property type="evidence" value="ECO:0007669"/>
    <property type="project" value="UniProtKB-UniRule"/>
</dbReference>
<protein>
    <recommendedName>
        <fullName evidence="14">Alanine--tRNA ligase</fullName>
        <ecNumber evidence="14">6.1.1.7</ecNumber>
    </recommendedName>
    <alternativeName>
        <fullName evidence="14">Alanyl-tRNA synthetase</fullName>
        <shortName evidence="14">AlaRS</shortName>
    </alternativeName>
</protein>
<evidence type="ECO:0000313" key="17">
    <source>
        <dbReference type="Proteomes" id="UP000262195"/>
    </source>
</evidence>
<comment type="function">
    <text evidence="12 14">Catalyzes the attachment of alanine to tRNA(Ala) in a two-step reaction: alanine is first activated by ATP to form Ala-AMP and then transferred to the acceptor end of tRNA(Ala). Also edits incorrectly charged Ser-tRNA(Ala) and Gly-tRNA(Ala) via its editing domain.</text>
</comment>
<feature type="binding site" evidence="14">
    <location>
        <position position="570"/>
    </location>
    <ligand>
        <name>Zn(2+)</name>
        <dbReference type="ChEBI" id="CHEBI:29105"/>
    </ligand>
</feature>
<dbReference type="InterPro" id="IPR018165">
    <property type="entry name" value="Ala-tRNA-synth_IIc_core"/>
</dbReference>
<evidence type="ECO:0000256" key="5">
    <source>
        <dbReference type="ARBA" id="ARBA00022723"/>
    </source>
</evidence>
<comment type="similarity">
    <text evidence="1 14">Belongs to the class-II aminoacyl-tRNA synthetase family.</text>
</comment>
<comment type="caution">
    <text evidence="16">The sequence shown here is derived from an EMBL/GenBank/DDBJ whole genome shotgun (WGS) entry which is preliminary data.</text>
</comment>
<dbReference type="GO" id="GO:0016740">
    <property type="term" value="F:transferase activity"/>
    <property type="evidence" value="ECO:0007669"/>
    <property type="project" value="UniProtKB-ARBA"/>
</dbReference>
<evidence type="ECO:0000259" key="15">
    <source>
        <dbReference type="PROSITE" id="PS50860"/>
    </source>
</evidence>
<dbReference type="GO" id="GO:0005524">
    <property type="term" value="F:ATP binding"/>
    <property type="evidence" value="ECO:0007669"/>
    <property type="project" value="UniProtKB-UniRule"/>
</dbReference>
<evidence type="ECO:0000256" key="12">
    <source>
        <dbReference type="ARBA" id="ARBA00024779"/>
    </source>
</evidence>
<dbReference type="InterPro" id="IPR018164">
    <property type="entry name" value="Ala-tRNA-synth_IIc_N"/>
</dbReference>
<feature type="binding site" evidence="14">
    <location>
        <position position="566"/>
    </location>
    <ligand>
        <name>Zn(2+)</name>
        <dbReference type="ChEBI" id="CHEBI:29105"/>
    </ligand>
</feature>
<dbReference type="Pfam" id="PF02272">
    <property type="entry name" value="DHHA1"/>
    <property type="match status" value="1"/>
</dbReference>
<evidence type="ECO:0000256" key="3">
    <source>
        <dbReference type="ARBA" id="ARBA00022555"/>
    </source>
</evidence>
<comment type="catalytic activity">
    <reaction evidence="13 14">
        <text>tRNA(Ala) + L-alanine + ATP = L-alanyl-tRNA(Ala) + AMP + diphosphate</text>
        <dbReference type="Rhea" id="RHEA:12540"/>
        <dbReference type="Rhea" id="RHEA-COMP:9657"/>
        <dbReference type="Rhea" id="RHEA-COMP:9923"/>
        <dbReference type="ChEBI" id="CHEBI:30616"/>
        <dbReference type="ChEBI" id="CHEBI:33019"/>
        <dbReference type="ChEBI" id="CHEBI:57972"/>
        <dbReference type="ChEBI" id="CHEBI:78442"/>
        <dbReference type="ChEBI" id="CHEBI:78497"/>
        <dbReference type="ChEBI" id="CHEBI:456215"/>
        <dbReference type="EC" id="6.1.1.7"/>
    </reaction>
</comment>
<dbReference type="GO" id="GO:0006419">
    <property type="term" value="P:alanyl-tRNA aminoacylation"/>
    <property type="evidence" value="ECO:0007669"/>
    <property type="project" value="UniProtKB-UniRule"/>
</dbReference>
<keyword evidence="3 14" id="KW-0820">tRNA-binding</keyword>
<dbReference type="PANTHER" id="PTHR11777">
    <property type="entry name" value="ALANYL-TRNA SYNTHETASE"/>
    <property type="match status" value="1"/>
</dbReference>
<dbReference type="Gene3D" id="3.10.310.40">
    <property type="match status" value="1"/>
</dbReference>
<feature type="domain" description="Alanyl-transfer RNA synthetases family profile" evidence="15">
    <location>
        <begin position="2"/>
        <end position="711"/>
    </location>
</feature>
<keyword evidence="4 14" id="KW-0436">Ligase</keyword>
<evidence type="ECO:0000256" key="9">
    <source>
        <dbReference type="ARBA" id="ARBA00022884"/>
    </source>
</evidence>